<evidence type="ECO:0000259" key="3">
    <source>
        <dbReference type="Pfam" id="PF00867"/>
    </source>
</evidence>
<dbReference type="Proteomes" id="UP000521872">
    <property type="component" value="Unassembled WGS sequence"/>
</dbReference>
<dbReference type="SUPFAM" id="SSF88723">
    <property type="entry name" value="PIN domain-like"/>
    <property type="match status" value="1"/>
</dbReference>
<evidence type="ECO:0000313" key="4">
    <source>
        <dbReference type="EMBL" id="KAF4619278.1"/>
    </source>
</evidence>
<keyword evidence="1" id="KW-0233">DNA recombination</keyword>
<dbReference type="GO" id="GO:0015074">
    <property type="term" value="P:DNA integration"/>
    <property type="evidence" value="ECO:0007669"/>
    <property type="project" value="InterPro"/>
</dbReference>
<name>A0A8H4QYS2_9AGAR</name>
<dbReference type="Gene3D" id="1.10.443.10">
    <property type="entry name" value="Intergrase catalytic core"/>
    <property type="match status" value="1"/>
</dbReference>
<evidence type="ECO:0000313" key="5">
    <source>
        <dbReference type="Proteomes" id="UP000521872"/>
    </source>
</evidence>
<feature type="region of interest" description="Disordered" evidence="2">
    <location>
        <begin position="486"/>
        <end position="531"/>
    </location>
</feature>
<organism evidence="4 5">
    <name type="scientific">Agrocybe pediades</name>
    <dbReference type="NCBI Taxonomy" id="84607"/>
    <lineage>
        <taxon>Eukaryota</taxon>
        <taxon>Fungi</taxon>
        <taxon>Dikarya</taxon>
        <taxon>Basidiomycota</taxon>
        <taxon>Agaricomycotina</taxon>
        <taxon>Agaricomycetes</taxon>
        <taxon>Agaricomycetidae</taxon>
        <taxon>Agaricales</taxon>
        <taxon>Agaricineae</taxon>
        <taxon>Strophariaceae</taxon>
        <taxon>Agrocybe</taxon>
    </lineage>
</organism>
<protein>
    <recommendedName>
        <fullName evidence="3">XPG-I domain-containing protein</fullName>
    </recommendedName>
</protein>
<gene>
    <name evidence="4" type="ORF">D9613_004727</name>
</gene>
<feature type="compositionally biased region" description="Polar residues" evidence="2">
    <location>
        <begin position="970"/>
        <end position="980"/>
    </location>
</feature>
<proteinExistence type="predicted"/>
<dbReference type="InterPro" id="IPR013762">
    <property type="entry name" value="Integrase-like_cat_sf"/>
</dbReference>
<dbReference type="CDD" id="cd09870">
    <property type="entry name" value="PIN_YEN1"/>
    <property type="match status" value="1"/>
</dbReference>
<comment type="caution">
    <text evidence="4">The sequence shown here is derived from an EMBL/GenBank/DDBJ whole genome shotgun (WGS) entry which is preliminary data.</text>
</comment>
<feature type="compositionally biased region" description="Acidic residues" evidence="2">
    <location>
        <begin position="601"/>
        <end position="611"/>
    </location>
</feature>
<dbReference type="InterPro" id="IPR029060">
    <property type="entry name" value="PIN-like_dom_sf"/>
</dbReference>
<dbReference type="Gene3D" id="3.40.50.1010">
    <property type="entry name" value="5'-nuclease"/>
    <property type="match status" value="2"/>
</dbReference>
<dbReference type="AlphaFoldDB" id="A0A8H4QYS2"/>
<reference evidence="4 5" key="1">
    <citation type="submission" date="2019-12" db="EMBL/GenBank/DDBJ databases">
        <authorList>
            <person name="Floudas D."/>
            <person name="Bentzer J."/>
            <person name="Ahren D."/>
            <person name="Johansson T."/>
            <person name="Persson P."/>
            <person name="Tunlid A."/>
        </authorList>
    </citation>
    <scope>NUCLEOTIDE SEQUENCE [LARGE SCALE GENOMIC DNA]</scope>
    <source>
        <strain evidence="4 5">CBS 102.39</strain>
    </source>
</reference>
<dbReference type="GO" id="GO:0006310">
    <property type="term" value="P:DNA recombination"/>
    <property type="evidence" value="ECO:0007669"/>
    <property type="project" value="UniProtKB-KW"/>
</dbReference>
<dbReference type="GO" id="GO:0017108">
    <property type="term" value="F:5'-flap endonuclease activity"/>
    <property type="evidence" value="ECO:0007669"/>
    <property type="project" value="TreeGrafter"/>
</dbReference>
<sequence>MGEDASRVVSLVELATREGHQANRHGTGAITLAVDARSWMCAAQAIFISLLRPDADHENVELRGLFYRLAWLSRSGVNAVFVFDGPDRLKIKRGRPVVDHPSWLIDSFKEFVRAFGFHCHMAPGEAHAEIAYLCAIGAADIVLTANSDLFVFRVGLNVIQSVSNHDEDRHSDDVTLFSADALAAQRNGAYTQAGLLLIAILCGGDYSMVRLWKTTGSTSTGANGVPGGCHLSLALSLAEHYPELGESLLTNGTVYSGTHLIEHLRVWRFQLQCVLKYDLKGLLGKKHPDISDRLPEIFPDPAVLDLYCNPLTSGLFGGVGNSVNKWMIPRLPSTSLLAALCRREFGWRNEVIERFRSKVWNGFVIRRLAQSTNGLPCGFRRICKVAHATASAFPFFQVEYSAIELAMEARDALVTSAEPENLLGCTSMLTLYVWVPEPILQAIAPIAIRDFFTENHEIATPPERTAGNYEAILGNTVEVMYHIQASRKRRNSSNTEPATHKRSRIVPMGEDTTKTTATKAKGRKKKTDASTGPTYQEACAAVSESVKNFAKSKKTLQSYEGYVRRGKEFIEKFTFSQKELERQWKDGENAGKNLSTSGKEGEEDQIPIDFDPEFPNALKGRPIKCTPDAIAMFLTHKVMSEGLSKSTASTIRAAFLQHYDQMDSDRYRGQWRFNEARKEWEGNPVHSAAVNDVMVACKNKGEESERKHSRAMSIEDMRKLHHHFLKECPPPITLDPTQSNLTDDQRKAIGIRAQYLHFNALSTSAFICWMRIGEVVNLQYKNFEFNGGPGNRRASVNGKPTYFTLNLRNRKNWQKREKNGEHQLSGHCYKIYPQSETPEIDMYNHVLDWLDFYEVYLLGRPLGPEDFIFPTVGANVQPTIPITPDVTQKRIVQMATAAGVQKAEALTTHCFRRGGAQYRFMFAPEGQRWTLARIRWWGGWAIGEHRNTLIRYLLDELYTYEEDHSDALNPANSTGRTGTTVAGPDFSSGSPTQSIGASRLNDPLLYECRQVRQLLSEVSINLQRPTPPQFFPTQFNNMSLPGNFFPLQPFTSSFASVHPGLTANITPQADPAVLAPEDRFPTSFTAPYSASAPTPVSQSVSASSVNLDLNCSSKKHIVPGFPSGTTRLKCWEIVVKDWEFADESRSLYVALKDWRPEWYRNTSQTQKYGQRRMVAKEFIHQYERDEHRFLAAYPEHVNGFTPLLNAIRVAKQLRGDCDVRLNRRKKKKKNTRKNR</sequence>
<feature type="region of interest" description="Disordered" evidence="2">
    <location>
        <begin position="968"/>
        <end position="994"/>
    </location>
</feature>
<dbReference type="GO" id="GO:0006974">
    <property type="term" value="P:DNA damage response"/>
    <property type="evidence" value="ECO:0007669"/>
    <property type="project" value="UniProtKB-ARBA"/>
</dbReference>
<evidence type="ECO:0000256" key="1">
    <source>
        <dbReference type="ARBA" id="ARBA00023172"/>
    </source>
</evidence>
<dbReference type="GO" id="GO:0003677">
    <property type="term" value="F:DNA binding"/>
    <property type="evidence" value="ECO:0007669"/>
    <property type="project" value="InterPro"/>
</dbReference>
<dbReference type="InterPro" id="IPR006086">
    <property type="entry name" value="XPG-I_dom"/>
</dbReference>
<dbReference type="PANTHER" id="PTHR11081">
    <property type="entry name" value="FLAP ENDONUCLEASE FAMILY MEMBER"/>
    <property type="match status" value="1"/>
</dbReference>
<dbReference type="EMBL" id="JAACJL010000016">
    <property type="protein sequence ID" value="KAF4619278.1"/>
    <property type="molecule type" value="Genomic_DNA"/>
</dbReference>
<dbReference type="InterPro" id="IPR006084">
    <property type="entry name" value="XPG/Rad2"/>
</dbReference>
<feature type="region of interest" description="Disordered" evidence="2">
    <location>
        <begin position="584"/>
        <end position="611"/>
    </location>
</feature>
<dbReference type="PANTHER" id="PTHR11081:SF75">
    <property type="entry name" value="ENDONUCLEASE, PUTATIVE (AFU_ORTHOLOGUE AFUA_3G13260)-RELATED"/>
    <property type="match status" value="1"/>
</dbReference>
<feature type="domain" description="XPG-I" evidence="3">
    <location>
        <begin position="116"/>
        <end position="205"/>
    </location>
</feature>
<dbReference type="SUPFAM" id="SSF56349">
    <property type="entry name" value="DNA breaking-rejoining enzymes"/>
    <property type="match status" value="1"/>
</dbReference>
<dbReference type="Pfam" id="PF00867">
    <property type="entry name" value="XPG_I"/>
    <property type="match status" value="1"/>
</dbReference>
<keyword evidence="5" id="KW-1185">Reference proteome</keyword>
<accession>A0A8H4QYS2</accession>
<dbReference type="InterPro" id="IPR011010">
    <property type="entry name" value="DNA_brk_join_enz"/>
</dbReference>
<evidence type="ECO:0000256" key="2">
    <source>
        <dbReference type="SAM" id="MobiDB-lite"/>
    </source>
</evidence>